<name>A0A2T4CYM9_9GAMM</name>
<dbReference type="Pfam" id="PF13591">
    <property type="entry name" value="MerR_2"/>
    <property type="match status" value="1"/>
</dbReference>
<dbReference type="AlphaFoldDB" id="A0A2T4CYM9"/>
<proteinExistence type="predicted"/>
<evidence type="ECO:0000313" key="1">
    <source>
        <dbReference type="EMBL" id="PTB86670.1"/>
    </source>
</evidence>
<organism evidence="1">
    <name type="scientific">Pseudidiomarina aestuarii</name>
    <dbReference type="NCBI Taxonomy" id="624146"/>
    <lineage>
        <taxon>Bacteria</taxon>
        <taxon>Pseudomonadati</taxon>
        <taxon>Pseudomonadota</taxon>
        <taxon>Gammaproteobacteria</taxon>
        <taxon>Alteromonadales</taxon>
        <taxon>Idiomarinaceae</taxon>
        <taxon>Pseudidiomarina</taxon>
    </lineage>
</organism>
<accession>A0A2T4CYM9</accession>
<comment type="caution">
    <text evidence="1">The sequence shown here is derived from an EMBL/GenBank/DDBJ whole genome shotgun (WGS) entry which is preliminary data.</text>
</comment>
<protein>
    <submittedName>
        <fullName evidence="1">MerR family transcriptional regulator</fullName>
    </submittedName>
</protein>
<dbReference type="EMBL" id="PYVN01000008">
    <property type="protein sequence ID" value="PTB86670.1"/>
    <property type="molecule type" value="Genomic_DNA"/>
</dbReference>
<gene>
    <name evidence="1" type="ORF">C9940_01445</name>
</gene>
<dbReference type="Gene3D" id="1.10.1660.10">
    <property type="match status" value="1"/>
</dbReference>
<sequence>MQSDIDVYQSISHLLSFKQICNRCGLPQKKLTEMLDYGVITPSAMTILDHEALYETDCVRKVHIAMRLCRDLELNMAGAALAIELLDEINSLRERLQID</sequence>
<reference evidence="1" key="1">
    <citation type="submission" date="2018-03" db="EMBL/GenBank/DDBJ databases">
        <title>Cross-interface Injection: A General Nanoliter Liquid Handling Method Applied to Single Cells Genome Amplification Automated Nanoliter Liquid Handling Applied to Single Cell Multiple Displacement Amplification.</title>
        <authorList>
            <person name="Yun J."/>
            <person name="Xu P."/>
            <person name="Xu J."/>
            <person name="Dai X."/>
            <person name="Wang Y."/>
            <person name="Zheng X."/>
            <person name="Cao C."/>
            <person name="Yi Q."/>
            <person name="Zhu Y."/>
            <person name="Wang L."/>
            <person name="Dong Z."/>
            <person name="Huang Y."/>
            <person name="Huang L."/>
            <person name="Du W."/>
        </authorList>
    </citation>
    <scope>NUCLEOTIDE SEQUENCE [LARGE SCALE GENOMIC DNA]</scope>
    <source>
        <strain evidence="1">Z-D3-2</strain>
    </source>
</reference>